<name>A0ABV5IN19_9ACTN</name>
<evidence type="ECO:0000313" key="3">
    <source>
        <dbReference type="Proteomes" id="UP001589647"/>
    </source>
</evidence>
<sequence>MADAPEAGGRLTFASRETGTHTRVRHDRIDQAGVVILRLAGGLHNIGVGRTYARTCVMLLIEDLDVRIIDAVAGELLWELTVDPTRDYQPQQPRQ</sequence>
<reference evidence="2 3" key="1">
    <citation type="submission" date="2024-09" db="EMBL/GenBank/DDBJ databases">
        <authorList>
            <person name="Sun Q."/>
            <person name="Mori K."/>
        </authorList>
    </citation>
    <scope>NUCLEOTIDE SEQUENCE [LARGE SCALE GENOMIC DNA]</scope>
    <source>
        <strain evidence="2 3">CCM 3426</strain>
    </source>
</reference>
<dbReference type="Proteomes" id="UP001589647">
    <property type="component" value="Unassembled WGS sequence"/>
</dbReference>
<comment type="caution">
    <text evidence="2">The sequence shown here is derived from an EMBL/GenBank/DDBJ whole genome shotgun (WGS) entry which is preliminary data.</text>
</comment>
<accession>A0ABV5IN19</accession>
<feature type="region of interest" description="Disordered" evidence="1">
    <location>
        <begin position="1"/>
        <end position="22"/>
    </location>
</feature>
<dbReference type="EMBL" id="JBHMEI010000032">
    <property type="protein sequence ID" value="MFB9205917.1"/>
    <property type="molecule type" value="Genomic_DNA"/>
</dbReference>
<organism evidence="2 3">
    <name type="scientific">Nonomuraea spiralis</name>
    <dbReference type="NCBI Taxonomy" id="46182"/>
    <lineage>
        <taxon>Bacteria</taxon>
        <taxon>Bacillati</taxon>
        <taxon>Actinomycetota</taxon>
        <taxon>Actinomycetes</taxon>
        <taxon>Streptosporangiales</taxon>
        <taxon>Streptosporangiaceae</taxon>
        <taxon>Nonomuraea</taxon>
    </lineage>
</organism>
<protein>
    <submittedName>
        <fullName evidence="2">Uncharacterized protein</fullName>
    </submittedName>
</protein>
<evidence type="ECO:0000313" key="2">
    <source>
        <dbReference type="EMBL" id="MFB9205917.1"/>
    </source>
</evidence>
<gene>
    <name evidence="2" type="ORF">ACFFV7_32310</name>
</gene>
<proteinExistence type="predicted"/>
<evidence type="ECO:0000256" key="1">
    <source>
        <dbReference type="SAM" id="MobiDB-lite"/>
    </source>
</evidence>
<keyword evidence="3" id="KW-1185">Reference proteome</keyword>
<dbReference type="RefSeq" id="WP_189653467.1">
    <property type="nucleotide sequence ID" value="NZ_BMRC01000041.1"/>
</dbReference>